<accession>A0ABU3U4R3</accession>
<evidence type="ECO:0008006" key="4">
    <source>
        <dbReference type="Google" id="ProtNLM"/>
    </source>
</evidence>
<gene>
    <name evidence="2" type="ORF">RXV94_04445</name>
</gene>
<proteinExistence type="predicted"/>
<dbReference type="PROSITE" id="PS51257">
    <property type="entry name" value="PROKAR_LIPOPROTEIN"/>
    <property type="match status" value="1"/>
</dbReference>
<dbReference type="EMBL" id="JAWHTF010000001">
    <property type="protein sequence ID" value="MDU8885399.1"/>
    <property type="molecule type" value="Genomic_DNA"/>
</dbReference>
<name>A0ABU3U4R3_9FLAO</name>
<sequence>MINKIIKLSFVFLLFIGLSGCDSTDDNTSFLDDRTSVSFFAPSGLATLLVNETGVSSYDVIIGISEPKPLDRAFVFSIDPSSTAVEGVDFTMSSSMIIPANSVVGKITVTADYGASTLEGKSLIINLDSVEDAALGTTNRFKLNIIRFCPVNAEFLGEYTLSIVANGIFDTPTFTPGSVMVYQGDEENDRFLVSRPYPAFGVFNAMEFDFSLVCGKVEVPGGQATNVGCGSSTTLGPLDTLGTYDPDDDSVFEIHFADDEGGASCGAQADAIIRLTKV</sequence>
<reference evidence="2 3" key="1">
    <citation type="submission" date="2023-10" db="EMBL/GenBank/DDBJ databases">
        <title>Marimonas sp. nov. isolated from tidal mud flat.</title>
        <authorList>
            <person name="Jaincy N.J."/>
            <person name="Srinivasan S."/>
            <person name="Lee S.-S."/>
        </authorList>
    </citation>
    <scope>NUCLEOTIDE SEQUENCE [LARGE SCALE GENOMIC DNA]</scope>
    <source>
        <strain evidence="2 3">MJ-SS3</strain>
    </source>
</reference>
<dbReference type="RefSeq" id="WP_316661263.1">
    <property type="nucleotide sequence ID" value="NZ_JAWHTF010000001.1"/>
</dbReference>
<keyword evidence="3" id="KW-1185">Reference proteome</keyword>
<evidence type="ECO:0000256" key="1">
    <source>
        <dbReference type="SAM" id="SignalP"/>
    </source>
</evidence>
<evidence type="ECO:0000313" key="3">
    <source>
        <dbReference type="Proteomes" id="UP001268651"/>
    </source>
</evidence>
<feature type="chain" id="PRO_5046274980" description="Calx-beta domain-containing protein" evidence="1">
    <location>
        <begin position="24"/>
        <end position="278"/>
    </location>
</feature>
<comment type="caution">
    <text evidence="2">The sequence shown here is derived from an EMBL/GenBank/DDBJ whole genome shotgun (WGS) entry which is preliminary data.</text>
</comment>
<keyword evidence="1" id="KW-0732">Signal</keyword>
<evidence type="ECO:0000313" key="2">
    <source>
        <dbReference type="EMBL" id="MDU8885399.1"/>
    </source>
</evidence>
<feature type="signal peptide" evidence="1">
    <location>
        <begin position="1"/>
        <end position="23"/>
    </location>
</feature>
<organism evidence="2 3">
    <name type="scientific">Gilvirhabdus luticola</name>
    <dbReference type="NCBI Taxonomy" id="3079858"/>
    <lineage>
        <taxon>Bacteria</taxon>
        <taxon>Pseudomonadati</taxon>
        <taxon>Bacteroidota</taxon>
        <taxon>Flavobacteriia</taxon>
        <taxon>Flavobacteriales</taxon>
        <taxon>Flavobacteriaceae</taxon>
        <taxon>Gilvirhabdus</taxon>
    </lineage>
</organism>
<dbReference type="Proteomes" id="UP001268651">
    <property type="component" value="Unassembled WGS sequence"/>
</dbReference>
<protein>
    <recommendedName>
        <fullName evidence="4">Calx-beta domain-containing protein</fullName>
    </recommendedName>
</protein>